<dbReference type="Proteomes" id="UP001575622">
    <property type="component" value="Unassembled WGS sequence"/>
</dbReference>
<evidence type="ECO:0000259" key="1">
    <source>
        <dbReference type="Pfam" id="PF22768"/>
    </source>
</evidence>
<dbReference type="Gene3D" id="2.60.120.860">
    <property type="match status" value="1"/>
</dbReference>
<reference evidence="2 3" key="1">
    <citation type="submission" date="2024-09" db="EMBL/GenBank/DDBJ databases">
        <authorList>
            <person name="Makale K.P.P."/>
            <person name="Makhzoum A."/>
            <person name="Rantong G."/>
            <person name="Rahube T.O."/>
        </authorList>
    </citation>
    <scope>NUCLEOTIDE SEQUENCE [LARGE SCALE GENOMIC DNA]</scope>
    <source>
        <strain evidence="2 3">KM_D13</strain>
    </source>
</reference>
<dbReference type="EMBL" id="JBHDLN010000016">
    <property type="protein sequence ID" value="MFB0845772.1"/>
    <property type="molecule type" value="Genomic_DNA"/>
</dbReference>
<name>A0ABV4V8S1_9BACL</name>
<sequence length="172" mass="18784">MFNRTPFNRTPFNRPFSVDIFGSIIMNGVGGLGATGNIEVYAQIGLSGVGTLEADAIRELFFSAALEGVGTLSADAIRERITAAIMNGVGTLAALGSRYHVDFVQFTGEFRPGDRIIIDSKKLKMTLNDANALHMMQGDFFDLNLGENDLTYTDSETGRSVLIRITHRDKFV</sequence>
<protein>
    <recommendedName>
        <fullName evidence="1">Siphovirus-type tail component C-terminal domain-containing protein</fullName>
    </recommendedName>
</protein>
<accession>A0ABV4V8S1</accession>
<evidence type="ECO:0000313" key="2">
    <source>
        <dbReference type="EMBL" id="MFB0845772.1"/>
    </source>
</evidence>
<dbReference type="InterPro" id="IPR054738">
    <property type="entry name" value="Siphovirus-type_tail_C"/>
</dbReference>
<dbReference type="RefSeq" id="WP_373955819.1">
    <property type="nucleotide sequence ID" value="NZ_JBHDLN010000016.1"/>
</dbReference>
<keyword evidence="3" id="KW-1185">Reference proteome</keyword>
<organism evidence="2 3">
    <name type="scientific">Paenibacillus oleatilyticus</name>
    <dbReference type="NCBI Taxonomy" id="2594886"/>
    <lineage>
        <taxon>Bacteria</taxon>
        <taxon>Bacillati</taxon>
        <taxon>Bacillota</taxon>
        <taxon>Bacilli</taxon>
        <taxon>Bacillales</taxon>
        <taxon>Paenibacillaceae</taxon>
        <taxon>Paenibacillus</taxon>
    </lineage>
</organism>
<evidence type="ECO:0000313" key="3">
    <source>
        <dbReference type="Proteomes" id="UP001575622"/>
    </source>
</evidence>
<gene>
    <name evidence="2" type="ORF">ACEU3E_26650</name>
</gene>
<comment type="caution">
    <text evidence="2">The sequence shown here is derived from an EMBL/GenBank/DDBJ whole genome shotgun (WGS) entry which is preliminary data.</text>
</comment>
<dbReference type="Pfam" id="PF22768">
    <property type="entry name" value="SPP1_Dit"/>
    <property type="match status" value="1"/>
</dbReference>
<feature type="domain" description="Siphovirus-type tail component C-terminal" evidence="1">
    <location>
        <begin position="102"/>
        <end position="157"/>
    </location>
</feature>
<proteinExistence type="predicted"/>